<reference evidence="4" key="1">
    <citation type="submission" date="2016-10" db="EMBL/GenBank/DDBJ databases">
        <authorList>
            <person name="Varghese N."/>
            <person name="Submissions S."/>
        </authorList>
    </citation>
    <scope>NUCLEOTIDE SEQUENCE [LARGE SCALE GENOMIC DNA]</scope>
    <source>
        <strain evidence="4">CGMCC 1.10657</strain>
    </source>
</reference>
<dbReference type="EMBL" id="FNQO01000001">
    <property type="protein sequence ID" value="SDZ99401.1"/>
    <property type="molecule type" value="Genomic_DNA"/>
</dbReference>
<sequence length="583" mass="61754">MKIPFITRFLSFALFAFAFAFPAAAEVSLQPYFYYSTGSWPEAVAIADLNNDGRNDVVMNTSYYFDPENDYNLKVFLQDDFGQLQSPVSYSLSYTSADRPQSIAVGDLNGDGLKDVAVGFDRDRIEIFLQYTDGTLFSSEIIATPMSTRIAAADLNGDGLDDIAGIGWGGEAVGVFYQGEQGINHEPETHYAPHGGYDDMVLGDINGDGANDIVVMSGQSYAFDNLAVVASDGEGGLQPAVFYDLGDDELTQAVTIGDLNADGLNDVAVTFGGNMPRASLAIFHQDGSGLLQAPQILSSYEVPQTIHAADLNQDATDDLLVLHGGWYAIGVYEQEPAGTLADEVLFSVPYASHYNRQGMDVGDINSDGIPDVVVADYNHGLVVLLGAEAEPKTPPVAAAGPDLVVQGNAYVQLNGSLSSDSDGNIVAYRWSQVSGTPVQLNSSADGYANFVAPTPPTGSTIELVIELEVEDNDGLTARDTVTVIVEANIAPVAIAGVGQTVKQNSVVELNGTESVDLDGSITSYRWTQLSGPAVALANANTAIASFTAPKLKSMKQAELVFELAITDNLGEVSTDQVTITVVK</sequence>
<keyword evidence="1 2" id="KW-0732">Signal</keyword>
<dbReference type="OrthoDB" id="5700798at2"/>
<evidence type="ECO:0000256" key="2">
    <source>
        <dbReference type="SAM" id="SignalP"/>
    </source>
</evidence>
<dbReference type="SUPFAM" id="SSF69318">
    <property type="entry name" value="Integrin alpha N-terminal domain"/>
    <property type="match status" value="2"/>
</dbReference>
<dbReference type="Proteomes" id="UP000198658">
    <property type="component" value="Unassembled WGS sequence"/>
</dbReference>
<dbReference type="SUPFAM" id="SSF49299">
    <property type="entry name" value="PKD domain"/>
    <property type="match status" value="1"/>
</dbReference>
<dbReference type="InterPro" id="IPR013517">
    <property type="entry name" value="FG-GAP"/>
</dbReference>
<dbReference type="Pfam" id="PF13517">
    <property type="entry name" value="FG-GAP_3"/>
    <property type="match status" value="2"/>
</dbReference>
<dbReference type="AlphaFoldDB" id="A0A1H3XKD6"/>
<gene>
    <name evidence="3" type="ORF">SAMN05216562_1584</name>
</gene>
<proteinExistence type="predicted"/>
<dbReference type="InterPro" id="IPR035986">
    <property type="entry name" value="PKD_dom_sf"/>
</dbReference>
<dbReference type="Gene3D" id="2.60.40.10">
    <property type="entry name" value="Immunoglobulins"/>
    <property type="match status" value="2"/>
</dbReference>
<name>A0A1H3XKD6_9GAMM</name>
<dbReference type="PANTHER" id="PTHR46580">
    <property type="entry name" value="SENSOR KINASE-RELATED"/>
    <property type="match status" value="1"/>
</dbReference>
<organism evidence="3 4">
    <name type="scientific">Microbulbifer marinus</name>
    <dbReference type="NCBI Taxonomy" id="658218"/>
    <lineage>
        <taxon>Bacteria</taxon>
        <taxon>Pseudomonadati</taxon>
        <taxon>Pseudomonadota</taxon>
        <taxon>Gammaproteobacteria</taxon>
        <taxon>Cellvibrionales</taxon>
        <taxon>Microbulbiferaceae</taxon>
        <taxon>Microbulbifer</taxon>
    </lineage>
</organism>
<dbReference type="InterPro" id="IPR028994">
    <property type="entry name" value="Integrin_alpha_N"/>
</dbReference>
<protein>
    <submittedName>
        <fullName evidence="3">Repeat domain-containing protein</fullName>
    </submittedName>
</protein>
<evidence type="ECO:0000313" key="3">
    <source>
        <dbReference type="EMBL" id="SDZ99401.1"/>
    </source>
</evidence>
<dbReference type="RefSeq" id="WP_091386747.1">
    <property type="nucleotide sequence ID" value="NZ_FNQO01000001.1"/>
</dbReference>
<dbReference type="InterPro" id="IPR013783">
    <property type="entry name" value="Ig-like_fold"/>
</dbReference>
<dbReference type="Gene3D" id="2.130.10.130">
    <property type="entry name" value="Integrin alpha, N-terminal"/>
    <property type="match status" value="2"/>
</dbReference>
<evidence type="ECO:0000256" key="1">
    <source>
        <dbReference type="ARBA" id="ARBA00022729"/>
    </source>
</evidence>
<dbReference type="Pfam" id="PF22352">
    <property type="entry name" value="K319L-like_PKD"/>
    <property type="match status" value="2"/>
</dbReference>
<feature type="signal peptide" evidence="2">
    <location>
        <begin position="1"/>
        <end position="25"/>
    </location>
</feature>
<dbReference type="PANTHER" id="PTHR46580:SF4">
    <property type="entry name" value="ATP_GTP-BINDING PROTEIN"/>
    <property type="match status" value="1"/>
</dbReference>
<accession>A0A1H3XKD6</accession>
<feature type="chain" id="PRO_5011552916" evidence="2">
    <location>
        <begin position="26"/>
        <end position="583"/>
    </location>
</feature>
<evidence type="ECO:0000313" key="4">
    <source>
        <dbReference type="Proteomes" id="UP000198658"/>
    </source>
</evidence>
<dbReference type="STRING" id="658218.SAMN05216562_1584"/>
<keyword evidence="4" id="KW-1185">Reference proteome</keyword>